<accession>A0AAD7DSQ6</accession>
<organism evidence="2 3">
    <name type="scientific">Mycena rosella</name>
    <name type="common">Pink bonnet</name>
    <name type="synonym">Agaricus rosellus</name>
    <dbReference type="NCBI Taxonomy" id="1033263"/>
    <lineage>
        <taxon>Eukaryota</taxon>
        <taxon>Fungi</taxon>
        <taxon>Dikarya</taxon>
        <taxon>Basidiomycota</taxon>
        <taxon>Agaricomycotina</taxon>
        <taxon>Agaricomycetes</taxon>
        <taxon>Agaricomycetidae</taxon>
        <taxon>Agaricales</taxon>
        <taxon>Marasmiineae</taxon>
        <taxon>Mycenaceae</taxon>
        <taxon>Mycena</taxon>
    </lineage>
</organism>
<comment type="caution">
    <text evidence="2">The sequence shown here is derived from an EMBL/GenBank/DDBJ whole genome shotgun (WGS) entry which is preliminary data.</text>
</comment>
<reference evidence="2" key="1">
    <citation type="submission" date="2023-03" db="EMBL/GenBank/DDBJ databases">
        <title>Massive genome expansion in bonnet fungi (Mycena s.s.) driven by repeated elements and novel gene families across ecological guilds.</title>
        <authorList>
            <consortium name="Lawrence Berkeley National Laboratory"/>
            <person name="Harder C.B."/>
            <person name="Miyauchi S."/>
            <person name="Viragh M."/>
            <person name="Kuo A."/>
            <person name="Thoen E."/>
            <person name="Andreopoulos B."/>
            <person name="Lu D."/>
            <person name="Skrede I."/>
            <person name="Drula E."/>
            <person name="Henrissat B."/>
            <person name="Morin E."/>
            <person name="Kohler A."/>
            <person name="Barry K."/>
            <person name="LaButti K."/>
            <person name="Morin E."/>
            <person name="Salamov A."/>
            <person name="Lipzen A."/>
            <person name="Mereny Z."/>
            <person name="Hegedus B."/>
            <person name="Baldrian P."/>
            <person name="Stursova M."/>
            <person name="Weitz H."/>
            <person name="Taylor A."/>
            <person name="Grigoriev I.V."/>
            <person name="Nagy L.G."/>
            <person name="Martin F."/>
            <person name="Kauserud H."/>
        </authorList>
    </citation>
    <scope>NUCLEOTIDE SEQUENCE</scope>
    <source>
        <strain evidence="2">CBHHK067</strain>
    </source>
</reference>
<sequence>MATSFLPTNRFGNKCPMCDDTLIPCLATGGQVPHTYYIRCASSHHPQKDYFFRFGKDASPPSSAPSANPVPSAASAPAPSTASIAVPSTASTNTTCARRSCRSTRLDKGCVRNMCRRHCVEEGPCAVPRHENHRCSILQQETSASTPSPPLVLPPLARRRRRCPAPTLIDQTPAASYAVFHAPALLPTPTPDFNWAPSFNTLLADSYAASMRPHDALDAYQARDALQRAEQERQLDVNIGLRSPSLELLLEEEIQLLGVVAECEEQEYLERERREEQELQLTIQLSQEAYCQPPAQPSQDDIGQPPARRPPSPAPCASTSTLPPLSASPHFPTVLLSPVVGRAVSPDMSHRPCMRLTAPSLEATKRKPVPFKITTQLNETWMGLHGGNTSSTLSTSSTPSTTLSSVFHVKRTGSWRAFVDPKLTERFMLIFLVPGAAAKILCVDNVPAFPQYTLSADARTLETLSKTVGPLGSELDVFLEKQRLWLGINIGFIHVMSTDSVLLLRRRDVPGQDEDLVISRFMMTSNTPPHLHLNLPRERAAVGEAIKTKVIINVSDSDSDSEEVEVTHEKHRRDVTASPPRCQRPRLAVVTTLEPRSMGNDDLLTVDLPSPSALSLFSTSMLTPSSSVHTSPSPSPASPTVALPSRAQLPWPQELYVVNVIASMLKMDSEDVTGTRAERFAQVFSAEVMYKPSTYNDQVRKWRNASAGLRKSALDARCTTQGLWSVFLRNTAKEAQESKQKARDAVHESHSR</sequence>
<name>A0AAD7DSQ6_MYCRO</name>
<gene>
    <name evidence="2" type="ORF">B0H17DRAFT_1197109</name>
</gene>
<feature type="region of interest" description="Disordered" evidence="1">
    <location>
        <begin position="623"/>
        <end position="642"/>
    </location>
</feature>
<dbReference type="AlphaFoldDB" id="A0AAD7DSQ6"/>
<feature type="compositionally biased region" description="Low complexity" evidence="1">
    <location>
        <begin position="315"/>
        <end position="328"/>
    </location>
</feature>
<feature type="region of interest" description="Disordered" evidence="1">
    <location>
        <begin position="292"/>
        <end position="328"/>
    </location>
</feature>
<dbReference type="Proteomes" id="UP001221757">
    <property type="component" value="Unassembled WGS sequence"/>
</dbReference>
<proteinExistence type="predicted"/>
<keyword evidence="3" id="KW-1185">Reference proteome</keyword>
<evidence type="ECO:0000313" key="3">
    <source>
        <dbReference type="Proteomes" id="UP001221757"/>
    </source>
</evidence>
<dbReference type="EMBL" id="JARKIE010000027">
    <property type="protein sequence ID" value="KAJ7698141.1"/>
    <property type="molecule type" value="Genomic_DNA"/>
</dbReference>
<evidence type="ECO:0000313" key="2">
    <source>
        <dbReference type="EMBL" id="KAJ7698141.1"/>
    </source>
</evidence>
<evidence type="ECO:0000256" key="1">
    <source>
        <dbReference type="SAM" id="MobiDB-lite"/>
    </source>
</evidence>
<feature type="region of interest" description="Disordered" evidence="1">
    <location>
        <begin position="61"/>
        <end position="89"/>
    </location>
</feature>
<protein>
    <submittedName>
        <fullName evidence="2">Uncharacterized protein</fullName>
    </submittedName>
</protein>